<protein>
    <submittedName>
        <fullName evidence="1">Uncharacterized protein</fullName>
    </submittedName>
</protein>
<dbReference type="RefSeq" id="WP_133880674.1">
    <property type="nucleotide sequence ID" value="NZ_MWIN01000030.1"/>
</dbReference>
<reference evidence="1 2" key="1">
    <citation type="submission" date="2019-03" db="EMBL/GenBank/DDBJ databases">
        <title>Genomic Encyclopedia of Type Strains, Phase IV (KMG-IV): sequencing the most valuable type-strain genomes for metagenomic binning, comparative biology and taxonomic classification.</title>
        <authorList>
            <person name="Goeker M."/>
        </authorList>
    </citation>
    <scope>NUCLEOTIDE SEQUENCE [LARGE SCALE GENOMIC DNA]</scope>
    <source>
        <strain evidence="1 2">DSM 26377</strain>
    </source>
</reference>
<evidence type="ECO:0000313" key="2">
    <source>
        <dbReference type="Proteomes" id="UP000295341"/>
    </source>
</evidence>
<dbReference type="EMBL" id="SOBT01000008">
    <property type="protein sequence ID" value="TDU32150.1"/>
    <property type="molecule type" value="Genomic_DNA"/>
</dbReference>
<comment type="caution">
    <text evidence="1">The sequence shown here is derived from an EMBL/GenBank/DDBJ whole genome shotgun (WGS) entry which is preliminary data.</text>
</comment>
<dbReference type="Proteomes" id="UP000295341">
    <property type="component" value="Unassembled WGS sequence"/>
</dbReference>
<gene>
    <name evidence="1" type="ORF">DFR24_1539</name>
</gene>
<name>A0A4R7PFK2_9GAMM</name>
<organism evidence="1 2">
    <name type="scientific">Panacagrimonas perspica</name>
    <dbReference type="NCBI Taxonomy" id="381431"/>
    <lineage>
        <taxon>Bacteria</taxon>
        <taxon>Pseudomonadati</taxon>
        <taxon>Pseudomonadota</taxon>
        <taxon>Gammaproteobacteria</taxon>
        <taxon>Nevskiales</taxon>
        <taxon>Nevskiaceae</taxon>
        <taxon>Panacagrimonas</taxon>
    </lineage>
</organism>
<dbReference type="AlphaFoldDB" id="A0A4R7PFK2"/>
<proteinExistence type="predicted"/>
<sequence>MSFNFWMYRAAPGLGPFTQWPGMLAEDLGPRAEIRRVLETLLHSLKWISGEGTQISGEAIDPRYDSAYRLSLHENESGAVCFITTTNHASPQTLSVIMDRFSLNYCCTDFGDFRQPHRCDDNWNVVNP</sequence>
<accession>A0A4R7PFK2</accession>
<evidence type="ECO:0000313" key="1">
    <source>
        <dbReference type="EMBL" id="TDU32150.1"/>
    </source>
</evidence>
<keyword evidence="2" id="KW-1185">Reference proteome</keyword>